<dbReference type="RefSeq" id="WP_158034884.1">
    <property type="nucleotide sequence ID" value="NZ_ML708629.1"/>
</dbReference>
<dbReference type="Pfam" id="PF12804">
    <property type="entry name" value="NTP_transf_3"/>
    <property type="match status" value="1"/>
</dbReference>
<dbReference type="Gene3D" id="2.160.10.10">
    <property type="entry name" value="Hexapeptide repeat proteins"/>
    <property type="match status" value="1"/>
</dbReference>
<evidence type="ECO:0000256" key="6">
    <source>
        <dbReference type="ARBA" id="ARBA00022723"/>
    </source>
</evidence>
<name>A0A5J5KTR0_9MICC</name>
<evidence type="ECO:0000256" key="3">
    <source>
        <dbReference type="ARBA" id="ARBA00022490"/>
    </source>
</evidence>
<dbReference type="GO" id="GO:0019134">
    <property type="term" value="F:glucosamine-1-phosphate N-acetyltransferase activity"/>
    <property type="evidence" value="ECO:0007669"/>
    <property type="project" value="UniProtKB-UniRule"/>
</dbReference>
<dbReference type="InterPro" id="IPR050065">
    <property type="entry name" value="GlmU-like"/>
</dbReference>
<dbReference type="InterPro" id="IPR005882">
    <property type="entry name" value="Bifunctional_GlmU"/>
</dbReference>
<comment type="subcellular location">
    <subcellularLocation>
        <location evidence="17">Cytoplasm</location>
    </subcellularLocation>
</comment>
<keyword evidence="13 17" id="KW-0961">Cell wall biogenesis/degradation</keyword>
<evidence type="ECO:0000256" key="16">
    <source>
        <dbReference type="ARBA" id="ARBA00049628"/>
    </source>
</evidence>
<evidence type="ECO:0000256" key="7">
    <source>
        <dbReference type="ARBA" id="ARBA00022737"/>
    </source>
</evidence>
<feature type="region of interest" description="Linker" evidence="17">
    <location>
        <begin position="261"/>
        <end position="281"/>
    </location>
</feature>
<dbReference type="CDD" id="cd03353">
    <property type="entry name" value="LbH_GlmU_C"/>
    <property type="match status" value="1"/>
</dbReference>
<dbReference type="GO" id="GO:0003977">
    <property type="term" value="F:UDP-N-acetylglucosamine diphosphorylase activity"/>
    <property type="evidence" value="ECO:0007669"/>
    <property type="project" value="UniProtKB-UniRule"/>
</dbReference>
<dbReference type="PANTHER" id="PTHR43584:SF3">
    <property type="entry name" value="BIFUNCTIONAL PROTEIN GLMU"/>
    <property type="match status" value="1"/>
</dbReference>
<evidence type="ECO:0000313" key="20">
    <source>
        <dbReference type="EMBL" id="KAA9393167.1"/>
    </source>
</evidence>
<dbReference type="CDD" id="cd02540">
    <property type="entry name" value="GT2_GlmU_N_bac"/>
    <property type="match status" value="1"/>
</dbReference>
<comment type="similarity">
    <text evidence="2 17">In the N-terminal section; belongs to the N-acetylglucosamine-1-phosphate uridyltransferase family.</text>
</comment>
<feature type="binding site" evidence="17">
    <location>
        <position position="435"/>
    </location>
    <ligand>
        <name>acetyl-CoA</name>
        <dbReference type="ChEBI" id="CHEBI:57288"/>
    </ligand>
</feature>
<feature type="binding site" evidence="17">
    <location>
        <position position="363"/>
    </location>
    <ligand>
        <name>UDP-N-acetyl-alpha-D-glucosamine</name>
        <dbReference type="ChEBI" id="CHEBI:57705"/>
    </ligand>
</feature>
<comment type="pathway">
    <text evidence="17">Bacterial outer membrane biogenesis; LPS lipid A biosynthesis.</text>
</comment>
<keyword evidence="10 17" id="KW-0573">Peptidoglycan synthesis</keyword>
<evidence type="ECO:0000256" key="9">
    <source>
        <dbReference type="ARBA" id="ARBA00022960"/>
    </source>
</evidence>
<feature type="binding site" evidence="17">
    <location>
        <position position="258"/>
    </location>
    <ligand>
        <name>Mg(2+)</name>
        <dbReference type="ChEBI" id="CHEBI:18420"/>
    </ligand>
</feature>
<dbReference type="InterPro" id="IPR038009">
    <property type="entry name" value="GlmU_C_LbH"/>
</dbReference>
<dbReference type="EC" id="2.7.7.23" evidence="17"/>
<feature type="binding site" evidence="17">
    <location>
        <begin position="105"/>
        <end position="106"/>
    </location>
    <ligand>
        <name>UDP-N-acetyl-alpha-D-glucosamine</name>
        <dbReference type="ChEBI" id="CHEBI:57705"/>
    </ligand>
</feature>
<evidence type="ECO:0000256" key="2">
    <source>
        <dbReference type="ARBA" id="ARBA00007947"/>
    </source>
</evidence>
<evidence type="ECO:0000256" key="12">
    <source>
        <dbReference type="ARBA" id="ARBA00023315"/>
    </source>
</evidence>
<evidence type="ECO:0000259" key="19">
    <source>
        <dbReference type="Pfam" id="PF12804"/>
    </source>
</evidence>
<dbReference type="GO" id="GO:0008360">
    <property type="term" value="P:regulation of cell shape"/>
    <property type="evidence" value="ECO:0007669"/>
    <property type="project" value="UniProtKB-KW"/>
</dbReference>
<dbReference type="GO" id="GO:0071555">
    <property type="term" value="P:cell wall organization"/>
    <property type="evidence" value="ECO:0007669"/>
    <property type="project" value="UniProtKB-KW"/>
</dbReference>
<dbReference type="PANTHER" id="PTHR43584">
    <property type="entry name" value="NUCLEOTIDYL TRANSFERASE"/>
    <property type="match status" value="1"/>
</dbReference>
<dbReference type="UniPathway" id="UPA00113">
    <property type="reaction ID" value="UER00532"/>
</dbReference>
<feature type="region of interest" description="Disordered" evidence="18">
    <location>
        <begin position="1"/>
        <end position="20"/>
    </location>
</feature>
<keyword evidence="8 17" id="KW-0460">Magnesium</keyword>
<dbReference type="EMBL" id="SZWF01000025">
    <property type="protein sequence ID" value="KAA9393167.1"/>
    <property type="molecule type" value="Genomic_DNA"/>
</dbReference>
<dbReference type="GO" id="GO:0016020">
    <property type="term" value="C:membrane"/>
    <property type="evidence" value="ECO:0007669"/>
    <property type="project" value="GOC"/>
</dbReference>
<evidence type="ECO:0000256" key="17">
    <source>
        <dbReference type="HAMAP-Rule" id="MF_01631"/>
    </source>
</evidence>
<evidence type="ECO:0000256" key="10">
    <source>
        <dbReference type="ARBA" id="ARBA00022984"/>
    </source>
</evidence>
<feature type="region of interest" description="N-acetyltransferase" evidence="17">
    <location>
        <begin position="282"/>
        <end position="506"/>
    </location>
</feature>
<evidence type="ECO:0000256" key="15">
    <source>
        <dbReference type="ARBA" id="ARBA00048493"/>
    </source>
</evidence>
<accession>A0A5J5KTR0</accession>
<dbReference type="HAMAP" id="MF_01631">
    <property type="entry name" value="GlmU"/>
    <property type="match status" value="1"/>
</dbReference>
<comment type="caution">
    <text evidence="17">Lacks conserved residue(s) required for the propagation of feature annotation.</text>
</comment>
<gene>
    <name evidence="17 20" type="primary">glmU</name>
    <name evidence="20" type="ORF">FCK90_13715</name>
</gene>
<dbReference type="GO" id="GO:0005737">
    <property type="term" value="C:cytoplasm"/>
    <property type="evidence" value="ECO:0007669"/>
    <property type="project" value="UniProtKB-SubCell"/>
</dbReference>
<dbReference type="GO" id="GO:0000287">
    <property type="term" value="F:magnesium ion binding"/>
    <property type="evidence" value="ECO:0007669"/>
    <property type="project" value="UniProtKB-UniRule"/>
</dbReference>
<keyword evidence="6 17" id="KW-0479">Metal-binding</keyword>
<feature type="binding site" evidence="17">
    <location>
        <position position="453"/>
    </location>
    <ligand>
        <name>acetyl-CoA</name>
        <dbReference type="ChEBI" id="CHEBI:57288"/>
    </ligand>
</feature>
<dbReference type="GO" id="GO:0000902">
    <property type="term" value="P:cell morphogenesis"/>
    <property type="evidence" value="ECO:0007669"/>
    <property type="project" value="UniProtKB-UniRule"/>
</dbReference>
<comment type="catalytic activity">
    <reaction evidence="14 17">
        <text>alpha-D-glucosamine 1-phosphate + acetyl-CoA = N-acetyl-alpha-D-glucosamine 1-phosphate + CoA + H(+)</text>
        <dbReference type="Rhea" id="RHEA:13725"/>
        <dbReference type="ChEBI" id="CHEBI:15378"/>
        <dbReference type="ChEBI" id="CHEBI:57287"/>
        <dbReference type="ChEBI" id="CHEBI:57288"/>
        <dbReference type="ChEBI" id="CHEBI:57776"/>
        <dbReference type="ChEBI" id="CHEBI:58516"/>
        <dbReference type="EC" id="2.3.1.157"/>
    </reaction>
</comment>
<protein>
    <recommendedName>
        <fullName evidence="17">Bifunctional protein GlmU</fullName>
    </recommendedName>
    <domain>
        <recommendedName>
            <fullName evidence="17">UDP-N-acetylglucosamine pyrophosphorylase</fullName>
            <ecNumber evidence="17">2.7.7.23</ecNumber>
        </recommendedName>
        <alternativeName>
            <fullName evidence="17">N-acetylglucosamine-1-phosphate uridyltransferase</fullName>
        </alternativeName>
    </domain>
    <domain>
        <recommendedName>
            <fullName evidence="17">Glucosamine-1-phosphate N-acetyltransferase</fullName>
            <ecNumber evidence="17">2.3.1.157</ecNumber>
        </recommendedName>
    </domain>
</protein>
<dbReference type="OrthoDB" id="9775031at2"/>
<comment type="catalytic activity">
    <reaction evidence="15 17">
        <text>N-acetyl-alpha-D-glucosamine 1-phosphate + UTP + H(+) = UDP-N-acetyl-alpha-D-glucosamine + diphosphate</text>
        <dbReference type="Rhea" id="RHEA:13509"/>
        <dbReference type="ChEBI" id="CHEBI:15378"/>
        <dbReference type="ChEBI" id="CHEBI:33019"/>
        <dbReference type="ChEBI" id="CHEBI:46398"/>
        <dbReference type="ChEBI" id="CHEBI:57705"/>
        <dbReference type="ChEBI" id="CHEBI:57776"/>
        <dbReference type="EC" id="2.7.7.23"/>
    </reaction>
</comment>
<comment type="subunit">
    <text evidence="17">Homotrimer.</text>
</comment>
<feature type="binding site" evidence="17">
    <location>
        <position position="133"/>
    </location>
    <ligand>
        <name>Mg(2+)</name>
        <dbReference type="ChEBI" id="CHEBI:18420"/>
    </ligand>
</feature>
<feature type="binding site" evidence="17">
    <location>
        <position position="185"/>
    </location>
    <ligand>
        <name>UDP-N-acetyl-alpha-D-glucosamine</name>
        <dbReference type="ChEBI" id="CHEBI:57705"/>
    </ligand>
</feature>
<feature type="binding site" evidence="17">
    <location>
        <begin position="131"/>
        <end position="133"/>
    </location>
    <ligand>
        <name>UDP-N-acetyl-alpha-D-glucosamine</name>
        <dbReference type="ChEBI" id="CHEBI:57705"/>
    </ligand>
</feature>
<feature type="binding site" evidence="17">
    <location>
        <begin position="33"/>
        <end position="36"/>
    </location>
    <ligand>
        <name>UDP-N-acetyl-alpha-D-glucosamine</name>
        <dbReference type="ChEBI" id="CHEBI:57705"/>
    </ligand>
</feature>
<evidence type="ECO:0000256" key="5">
    <source>
        <dbReference type="ARBA" id="ARBA00022695"/>
    </source>
</evidence>
<evidence type="ECO:0000256" key="14">
    <source>
        <dbReference type="ARBA" id="ARBA00048247"/>
    </source>
</evidence>
<feature type="binding site" evidence="17">
    <location>
        <begin position="416"/>
        <end position="417"/>
    </location>
    <ligand>
        <name>acetyl-CoA</name>
        <dbReference type="ChEBI" id="CHEBI:57288"/>
    </ligand>
</feature>
<dbReference type="EC" id="2.3.1.157" evidence="17"/>
<reference evidence="20 21" key="1">
    <citation type="submission" date="2019-05" db="EMBL/GenBank/DDBJ databases">
        <title>Kocuria coralli sp. nov., a novel actinobacterium isolated from coral reef seawater.</title>
        <authorList>
            <person name="Li J."/>
        </authorList>
    </citation>
    <scope>NUCLEOTIDE SEQUENCE [LARGE SCALE GENOMIC DNA]</scope>
    <source>
        <strain evidence="20 21">SCSIO 13007</strain>
    </source>
</reference>
<keyword evidence="3 17" id="KW-0963">Cytoplasm</keyword>
<organism evidence="20 21">
    <name type="scientific">Kocuria coralli</name>
    <dbReference type="NCBI Taxonomy" id="1461025"/>
    <lineage>
        <taxon>Bacteria</taxon>
        <taxon>Bacillati</taxon>
        <taxon>Actinomycetota</taxon>
        <taxon>Actinomycetes</taxon>
        <taxon>Micrococcales</taxon>
        <taxon>Micrococcaceae</taxon>
        <taxon>Kocuria</taxon>
    </lineage>
</organism>
<dbReference type="GO" id="GO:0009245">
    <property type="term" value="P:lipid A biosynthetic process"/>
    <property type="evidence" value="ECO:0007669"/>
    <property type="project" value="UniProtKB-UniRule"/>
</dbReference>
<evidence type="ECO:0000256" key="11">
    <source>
        <dbReference type="ARBA" id="ARBA00023268"/>
    </source>
</evidence>
<feature type="active site" description="Proton acceptor" evidence="17">
    <location>
        <position position="393"/>
    </location>
</feature>
<feature type="binding site" evidence="17">
    <location>
        <position position="100"/>
    </location>
    <ligand>
        <name>UDP-N-acetyl-alpha-D-glucosamine</name>
        <dbReference type="ChEBI" id="CHEBI:57705"/>
    </ligand>
</feature>
<feature type="binding site" evidence="17">
    <location>
        <position position="200"/>
    </location>
    <ligand>
        <name>UDP-N-acetyl-alpha-D-glucosamine</name>
        <dbReference type="ChEBI" id="CHEBI:57705"/>
    </ligand>
</feature>
<sequence>MAEDGQSITRSSHIVTTTDAEQSITNPAAVIVLAAGQGTRMKSKRPKIMHEIGGRSMVGHSLAAARTLEPKRLAVVVRHDRDRVAQHVLDFDPQAVIADQSEVPGTGSAVLAGLQKLDDQARVEGTIVVTYGDVPLLTAQTLRDLVSHHDARGNDVTVLTAIHPEPGKYGRILRGADGAFTDIREFKDASEAERAVAEINSGIFAFDAAVLRDALAKVTVDNAQREMYLTDVPAIVRAEGGRVDALTMADYMEVEGANDRVQLAALGGYLRRRTAEAHMRNGVTIVDPETTWIGADVAIARDAVIHPNTQLHGVTSIGEDAVVGPDTTLTDVRVGQGATVVRTHGSGSTIGDGASVGPFAYLRPGTELGADGKIGTFVETKNSQIGMGSKVPHLSYVGDATIGEHSNIGAASVFVNYDGVNKSRTTVGNHVRMGSDNMYVAPVTVGDGAYSGASTTVRKDVPAGALALTEGRQVIVKDWVLENRAGTAAAAAAQAAQDAAPAADDS</sequence>
<dbReference type="GO" id="GO:0009252">
    <property type="term" value="P:peptidoglycan biosynthetic process"/>
    <property type="evidence" value="ECO:0007669"/>
    <property type="project" value="UniProtKB-UniRule"/>
</dbReference>
<comment type="cofactor">
    <cofactor evidence="17">
        <name>Mg(2+)</name>
        <dbReference type="ChEBI" id="CHEBI:18420"/>
    </cofactor>
    <text evidence="17">Binds 1 Mg(2+) ion per subunit.</text>
</comment>
<keyword evidence="4 17" id="KW-0808">Transferase</keyword>
<keyword evidence="7 17" id="KW-0677">Repeat</keyword>
<proteinExistence type="inferred from homology"/>
<keyword evidence="5 17" id="KW-0548">Nucleotidyltransferase</keyword>
<dbReference type="InterPro" id="IPR029044">
    <property type="entry name" value="Nucleotide-diphossugar_trans"/>
</dbReference>
<comment type="function">
    <text evidence="16 17">Catalyzes the last two sequential reactions in the de novo biosynthetic pathway for UDP-N-acetylglucosamine (UDP-GlcNAc). The C-terminal domain catalyzes the transfer of acetyl group from acetyl coenzyme A to glucosamine-1-phosphate (GlcN-1-P) to produce N-acetylglucosamine-1-phosphate (GlcNAc-1-P), which is converted into UDP-GlcNAc by the transfer of uridine 5-monophosphate (from uridine 5-triphosphate), a reaction catalyzed by the N-terminal domain.</text>
</comment>
<feature type="binding site" evidence="17">
    <location>
        <position position="170"/>
    </location>
    <ligand>
        <name>UDP-N-acetyl-alpha-D-glucosamine</name>
        <dbReference type="ChEBI" id="CHEBI:57705"/>
    </ligand>
</feature>
<evidence type="ECO:0000256" key="13">
    <source>
        <dbReference type="ARBA" id="ARBA00023316"/>
    </source>
</evidence>
<dbReference type="GO" id="GO:0006048">
    <property type="term" value="P:UDP-N-acetylglucosamine biosynthetic process"/>
    <property type="evidence" value="ECO:0007669"/>
    <property type="project" value="UniProtKB-UniPathway"/>
</dbReference>
<evidence type="ECO:0000313" key="21">
    <source>
        <dbReference type="Proteomes" id="UP000325957"/>
    </source>
</evidence>
<feature type="binding site" evidence="17">
    <location>
        <position position="258"/>
    </location>
    <ligand>
        <name>UDP-N-acetyl-alpha-D-glucosamine</name>
        <dbReference type="ChEBI" id="CHEBI:57705"/>
    </ligand>
</feature>
<feature type="domain" description="MobA-like NTP transferase" evidence="19">
    <location>
        <begin position="30"/>
        <end position="161"/>
    </location>
</feature>
<dbReference type="Gene3D" id="3.90.550.10">
    <property type="entry name" value="Spore Coat Polysaccharide Biosynthesis Protein SpsA, Chain A"/>
    <property type="match status" value="1"/>
</dbReference>
<dbReference type="SUPFAM" id="SSF53448">
    <property type="entry name" value="Nucleotide-diphospho-sugar transferases"/>
    <property type="match status" value="1"/>
</dbReference>
<feature type="binding site" evidence="17">
    <location>
        <position position="47"/>
    </location>
    <ligand>
        <name>UDP-N-acetyl-alpha-D-glucosamine</name>
        <dbReference type="ChEBI" id="CHEBI:57705"/>
    </ligand>
</feature>
<keyword evidence="9 17" id="KW-0133">Cell shape</keyword>
<evidence type="ECO:0000256" key="4">
    <source>
        <dbReference type="ARBA" id="ARBA00022679"/>
    </source>
</evidence>
<comment type="pathway">
    <text evidence="17">Nucleotide-sugar biosynthesis; UDP-N-acetyl-alpha-D-glucosamine biosynthesis; N-acetyl-alpha-D-glucosamine 1-phosphate from alpha-D-glucosamine 6-phosphate (route II): step 2/2.</text>
</comment>
<evidence type="ECO:0000256" key="8">
    <source>
        <dbReference type="ARBA" id="ARBA00022842"/>
    </source>
</evidence>
<dbReference type="Proteomes" id="UP000325957">
    <property type="component" value="Unassembled WGS sequence"/>
</dbReference>
<feature type="binding site" evidence="17">
    <location>
        <position position="407"/>
    </location>
    <ligand>
        <name>UDP-N-acetyl-alpha-D-glucosamine</name>
        <dbReference type="ChEBI" id="CHEBI:57705"/>
    </ligand>
</feature>
<evidence type="ECO:0000256" key="1">
    <source>
        <dbReference type="ARBA" id="ARBA00007707"/>
    </source>
</evidence>
<dbReference type="InterPro" id="IPR025877">
    <property type="entry name" value="MobA-like_NTP_Trfase"/>
</dbReference>
<keyword evidence="12 17" id="KW-0012">Acyltransferase</keyword>
<keyword evidence="21" id="KW-1185">Reference proteome</keyword>
<dbReference type="InterPro" id="IPR011004">
    <property type="entry name" value="Trimer_LpxA-like_sf"/>
</dbReference>
<dbReference type="NCBIfam" id="NF010932">
    <property type="entry name" value="PRK14352.1"/>
    <property type="match status" value="1"/>
</dbReference>
<feature type="binding site" evidence="17">
    <location>
        <position position="396"/>
    </location>
    <ligand>
        <name>UDP-N-acetyl-alpha-D-glucosamine</name>
        <dbReference type="ChEBI" id="CHEBI:57705"/>
    </ligand>
</feature>
<keyword evidence="11 17" id="KW-0511">Multifunctional enzyme</keyword>
<comment type="pathway">
    <text evidence="17">Nucleotide-sugar biosynthesis; UDP-N-acetyl-alpha-D-glucosamine biosynthesis; UDP-N-acetyl-alpha-D-glucosamine from N-acetyl-alpha-D-glucosamine 1-phosphate: step 1/1.</text>
</comment>
<dbReference type="NCBIfam" id="TIGR01173">
    <property type="entry name" value="glmU"/>
    <property type="match status" value="1"/>
</dbReference>
<comment type="similarity">
    <text evidence="1 17">In the C-terminal section; belongs to the transferase hexapeptide repeat family.</text>
</comment>
<dbReference type="AlphaFoldDB" id="A0A5J5KTR0"/>
<feature type="binding site" evidence="17">
    <location>
        <position position="381"/>
    </location>
    <ligand>
        <name>UDP-N-acetyl-alpha-D-glucosamine</name>
        <dbReference type="ChEBI" id="CHEBI:57705"/>
    </ligand>
</feature>
<dbReference type="SUPFAM" id="SSF51161">
    <property type="entry name" value="Trimeric LpxA-like enzymes"/>
    <property type="match status" value="1"/>
</dbReference>
<feature type="region of interest" description="Pyrophosphorylase" evidence="17">
    <location>
        <begin position="1"/>
        <end position="260"/>
    </location>
</feature>
<comment type="caution">
    <text evidence="20">The sequence shown here is derived from an EMBL/GenBank/DDBJ whole genome shotgun (WGS) entry which is preliminary data.</text>
</comment>
<dbReference type="UniPathway" id="UPA00973"/>
<evidence type="ECO:0000256" key="18">
    <source>
        <dbReference type="SAM" id="MobiDB-lite"/>
    </source>
</evidence>
<feature type="binding site" evidence="17">
    <location>
        <position position="410"/>
    </location>
    <ligand>
        <name>acetyl-CoA</name>
        <dbReference type="ChEBI" id="CHEBI:57288"/>
    </ligand>
</feature>